<evidence type="ECO:0000313" key="1">
    <source>
        <dbReference type="EMBL" id="KAH3730108.1"/>
    </source>
</evidence>
<keyword evidence="2" id="KW-1185">Reference proteome</keyword>
<comment type="caution">
    <text evidence="1">The sequence shown here is derived from an EMBL/GenBank/DDBJ whole genome shotgun (WGS) entry which is preliminary data.</text>
</comment>
<evidence type="ECO:0000313" key="2">
    <source>
        <dbReference type="Proteomes" id="UP000828390"/>
    </source>
</evidence>
<dbReference type="EMBL" id="JAIWYP010000012">
    <property type="protein sequence ID" value="KAH3730108.1"/>
    <property type="molecule type" value="Genomic_DNA"/>
</dbReference>
<accession>A0A9D4HUP7</accession>
<dbReference type="AlphaFoldDB" id="A0A9D4HUP7"/>
<protein>
    <submittedName>
        <fullName evidence="1">Uncharacterized protein</fullName>
    </submittedName>
</protein>
<name>A0A9D4HUP7_DREPO</name>
<proteinExistence type="predicted"/>
<dbReference type="Proteomes" id="UP000828390">
    <property type="component" value="Unassembled WGS sequence"/>
</dbReference>
<reference evidence="1" key="1">
    <citation type="journal article" date="2019" name="bioRxiv">
        <title>The Genome of the Zebra Mussel, Dreissena polymorpha: A Resource for Invasive Species Research.</title>
        <authorList>
            <person name="McCartney M.A."/>
            <person name="Auch B."/>
            <person name="Kono T."/>
            <person name="Mallez S."/>
            <person name="Zhang Y."/>
            <person name="Obille A."/>
            <person name="Becker A."/>
            <person name="Abrahante J.E."/>
            <person name="Garbe J."/>
            <person name="Badalamenti J.P."/>
            <person name="Herman A."/>
            <person name="Mangelson H."/>
            <person name="Liachko I."/>
            <person name="Sullivan S."/>
            <person name="Sone E.D."/>
            <person name="Koren S."/>
            <person name="Silverstein K.A.T."/>
            <person name="Beckman K.B."/>
            <person name="Gohl D.M."/>
        </authorList>
    </citation>
    <scope>NUCLEOTIDE SEQUENCE</scope>
    <source>
        <strain evidence="1">Duluth1</strain>
        <tissue evidence="1">Whole animal</tissue>
    </source>
</reference>
<organism evidence="1 2">
    <name type="scientific">Dreissena polymorpha</name>
    <name type="common">Zebra mussel</name>
    <name type="synonym">Mytilus polymorpha</name>
    <dbReference type="NCBI Taxonomy" id="45954"/>
    <lineage>
        <taxon>Eukaryota</taxon>
        <taxon>Metazoa</taxon>
        <taxon>Spiralia</taxon>
        <taxon>Lophotrochozoa</taxon>
        <taxon>Mollusca</taxon>
        <taxon>Bivalvia</taxon>
        <taxon>Autobranchia</taxon>
        <taxon>Heteroconchia</taxon>
        <taxon>Euheterodonta</taxon>
        <taxon>Imparidentia</taxon>
        <taxon>Neoheterodontei</taxon>
        <taxon>Myida</taxon>
        <taxon>Dreissenoidea</taxon>
        <taxon>Dreissenidae</taxon>
        <taxon>Dreissena</taxon>
    </lineage>
</organism>
<reference evidence="1" key="2">
    <citation type="submission" date="2020-11" db="EMBL/GenBank/DDBJ databases">
        <authorList>
            <person name="McCartney M.A."/>
            <person name="Auch B."/>
            <person name="Kono T."/>
            <person name="Mallez S."/>
            <person name="Becker A."/>
            <person name="Gohl D.M."/>
            <person name="Silverstein K.A.T."/>
            <person name="Koren S."/>
            <person name="Bechman K.B."/>
            <person name="Herman A."/>
            <person name="Abrahante J.E."/>
            <person name="Garbe J."/>
        </authorList>
    </citation>
    <scope>NUCLEOTIDE SEQUENCE</scope>
    <source>
        <strain evidence="1">Duluth1</strain>
        <tissue evidence="1">Whole animal</tissue>
    </source>
</reference>
<gene>
    <name evidence="1" type="ORF">DPMN_056088</name>
</gene>
<sequence length="75" mass="8812">MTSLFQRATVQTVDRSTVRYSPVIIYTYFMDARRTVKTVSQGIRDDFGTVGRGQQFQMSALIPRDNRFDYCAWKY</sequence>